<dbReference type="SUPFAM" id="SSF75445">
    <property type="entry name" value="D-ribose-5-phosphate isomerase (RpiA), lid domain"/>
    <property type="match status" value="1"/>
</dbReference>
<reference evidence="4" key="1">
    <citation type="submission" date="2016-12" db="EMBL/GenBank/DDBJ databases">
        <authorList>
            <person name="Herbold C."/>
        </authorList>
    </citation>
    <scope>NUCLEOTIDE SEQUENCE [LARGE SCALE GENOMIC DNA]</scope>
</reference>
<keyword evidence="4" id="KW-1185">Reference proteome</keyword>
<accession>A0A2H1EGP1</accession>
<dbReference type="GO" id="GO:0005829">
    <property type="term" value="C:cytosol"/>
    <property type="evidence" value="ECO:0007669"/>
    <property type="project" value="TreeGrafter"/>
</dbReference>
<dbReference type="PANTHER" id="PTHR11934:SF0">
    <property type="entry name" value="RIBOSE-5-PHOSPHATE ISOMERASE"/>
    <property type="match status" value="1"/>
</dbReference>
<keyword evidence="1 3" id="KW-0413">Isomerase</keyword>
<evidence type="ECO:0000256" key="2">
    <source>
        <dbReference type="NCBIfam" id="TIGR00021"/>
    </source>
</evidence>
<evidence type="ECO:0000256" key="1">
    <source>
        <dbReference type="ARBA" id="ARBA00023235"/>
    </source>
</evidence>
<dbReference type="Gene3D" id="3.30.70.260">
    <property type="match status" value="1"/>
</dbReference>
<proteinExistence type="predicted"/>
<dbReference type="InterPro" id="IPR004788">
    <property type="entry name" value="Ribose5P_isomerase_type_A"/>
</dbReference>
<dbReference type="GO" id="GO:0004751">
    <property type="term" value="F:ribose-5-phosphate isomerase activity"/>
    <property type="evidence" value="ECO:0007669"/>
    <property type="project" value="UniProtKB-UniRule"/>
</dbReference>
<sequence>MTVDDAIEALSPQALKMIKNNFVIGLGSGRAATAIVRLLSSHIKKTKFSVKAIPTSLQIKMEAERGQIPLIEADQINHIDLVFDGADQIDASGNMIKGGGGALLREKILISIADKVVIIADESKFVKKLNRSVPVEVHPFARKITESQIRKIGGNPHIRLLDRGYPFMTENGNVILDCDFGQIRNPKELATKIIEIPGVIEVGIFSKPDIIYKVKENGKYEIV</sequence>
<dbReference type="Gene3D" id="3.40.50.1360">
    <property type="match status" value="1"/>
</dbReference>
<organism evidence="3 4">
    <name type="scientific">Nitrosotalea sinensis</name>
    <dbReference type="NCBI Taxonomy" id="1499975"/>
    <lineage>
        <taxon>Archaea</taxon>
        <taxon>Nitrososphaerota</taxon>
        <taxon>Nitrososphaeria</taxon>
        <taxon>Nitrosotaleales</taxon>
        <taxon>Nitrosotaleaceae</taxon>
        <taxon>Nitrosotalea</taxon>
    </lineage>
</organism>
<name>A0A2H1EGP1_9ARCH</name>
<dbReference type="PANTHER" id="PTHR11934">
    <property type="entry name" value="RIBOSE-5-PHOSPHATE ISOMERASE"/>
    <property type="match status" value="1"/>
</dbReference>
<gene>
    <name evidence="3" type="ORF">NSIN_20296</name>
</gene>
<dbReference type="GO" id="GO:0006014">
    <property type="term" value="P:D-ribose metabolic process"/>
    <property type="evidence" value="ECO:0007669"/>
    <property type="project" value="TreeGrafter"/>
</dbReference>
<dbReference type="Proteomes" id="UP000232412">
    <property type="component" value="Unassembled WGS sequence"/>
</dbReference>
<dbReference type="RefSeq" id="WP_101009332.1">
    <property type="nucleotide sequence ID" value="NZ_FRFC01000003.1"/>
</dbReference>
<dbReference type="GO" id="GO:0009052">
    <property type="term" value="P:pentose-phosphate shunt, non-oxidative branch"/>
    <property type="evidence" value="ECO:0007669"/>
    <property type="project" value="InterPro"/>
</dbReference>
<dbReference type="CDD" id="cd01398">
    <property type="entry name" value="RPI_A"/>
    <property type="match status" value="1"/>
</dbReference>
<dbReference type="EC" id="5.3.1.6" evidence="2"/>
<dbReference type="NCBIfam" id="NF001924">
    <property type="entry name" value="PRK00702.1"/>
    <property type="match status" value="1"/>
</dbReference>
<dbReference type="OrthoDB" id="19013at2157"/>
<dbReference type="NCBIfam" id="TIGR00021">
    <property type="entry name" value="rpiA"/>
    <property type="match status" value="1"/>
</dbReference>
<dbReference type="Pfam" id="PF06026">
    <property type="entry name" value="Rib_5-P_isom_A"/>
    <property type="match status" value="1"/>
</dbReference>
<protein>
    <recommendedName>
        <fullName evidence="2">Ribose 5-phosphate isomerase A</fullName>
        <ecNumber evidence="2">5.3.1.6</ecNumber>
    </recommendedName>
</protein>
<dbReference type="AlphaFoldDB" id="A0A2H1EGP1"/>
<evidence type="ECO:0000313" key="3">
    <source>
        <dbReference type="EMBL" id="SHO44290.1"/>
    </source>
</evidence>
<dbReference type="EMBL" id="FRFC01000003">
    <property type="protein sequence ID" value="SHO44290.1"/>
    <property type="molecule type" value="Genomic_DNA"/>
</dbReference>
<dbReference type="InterPro" id="IPR037171">
    <property type="entry name" value="NagB/RpiA_transferase-like"/>
</dbReference>
<dbReference type="SUPFAM" id="SSF100950">
    <property type="entry name" value="NagB/RpiA/CoA transferase-like"/>
    <property type="match status" value="1"/>
</dbReference>
<evidence type="ECO:0000313" key="4">
    <source>
        <dbReference type="Proteomes" id="UP000232412"/>
    </source>
</evidence>